<proteinExistence type="predicted"/>
<dbReference type="EMBL" id="BSPB01000003">
    <property type="protein sequence ID" value="GLS13208.1"/>
    <property type="molecule type" value="Genomic_DNA"/>
</dbReference>
<gene>
    <name evidence="1" type="ORF">GCM10007935_06370</name>
</gene>
<evidence type="ECO:0000313" key="1">
    <source>
        <dbReference type="EMBL" id="GLS13208.1"/>
    </source>
</evidence>
<name>A0ABQ6C0U7_9BURK</name>
<dbReference type="RefSeq" id="WP_234263340.1">
    <property type="nucleotide sequence ID" value="NZ_BSPB01000003.1"/>
</dbReference>
<evidence type="ECO:0008006" key="3">
    <source>
        <dbReference type="Google" id="ProtNLM"/>
    </source>
</evidence>
<accession>A0ABQ6C0U7</accession>
<evidence type="ECO:0000313" key="2">
    <source>
        <dbReference type="Proteomes" id="UP001156903"/>
    </source>
</evidence>
<reference evidence="2" key="1">
    <citation type="journal article" date="2019" name="Int. J. Syst. Evol. Microbiol.">
        <title>The Global Catalogue of Microorganisms (GCM) 10K type strain sequencing project: providing services to taxonomists for standard genome sequencing and annotation.</title>
        <authorList>
            <consortium name="The Broad Institute Genomics Platform"/>
            <consortium name="The Broad Institute Genome Sequencing Center for Infectious Disease"/>
            <person name="Wu L."/>
            <person name="Ma J."/>
        </authorList>
    </citation>
    <scope>NUCLEOTIDE SEQUENCE [LARGE SCALE GENOMIC DNA]</scope>
    <source>
        <strain evidence="2">NBRC 109341</strain>
    </source>
</reference>
<dbReference type="InterPro" id="IPR029063">
    <property type="entry name" value="SAM-dependent_MTases_sf"/>
</dbReference>
<organism evidence="1 2">
    <name type="scientific">Hydrogenophaga electricum</name>
    <dbReference type="NCBI Taxonomy" id="1230953"/>
    <lineage>
        <taxon>Bacteria</taxon>
        <taxon>Pseudomonadati</taxon>
        <taxon>Pseudomonadota</taxon>
        <taxon>Betaproteobacteria</taxon>
        <taxon>Burkholderiales</taxon>
        <taxon>Comamonadaceae</taxon>
        <taxon>Hydrogenophaga</taxon>
    </lineage>
</organism>
<keyword evidence="2" id="KW-1185">Reference proteome</keyword>
<sequence>MTEIPVPHLPHMEPEGLARFQTALAQSRCYLEFGSGGSTVLACRTPGLNHIVTVETDPAWLQRVQQATDGSPCDRSLLHCDLGPVGPWGTPLSRDHAADFWRYPTLPWQTARARGLHPDLVLIDGRFRVACFLHSLISADAGTTVLFDDYFDRAHYAVAEKFCQPCERHGRLAVFRVDAPASGPLITETLLEYSTVWH</sequence>
<comment type="caution">
    <text evidence="1">The sequence shown here is derived from an EMBL/GenBank/DDBJ whole genome shotgun (WGS) entry which is preliminary data.</text>
</comment>
<dbReference type="Gene3D" id="3.40.50.150">
    <property type="entry name" value="Vaccinia Virus protein VP39"/>
    <property type="match status" value="1"/>
</dbReference>
<dbReference type="Proteomes" id="UP001156903">
    <property type="component" value="Unassembled WGS sequence"/>
</dbReference>
<protein>
    <recommendedName>
        <fullName evidence="3">Class I SAM-dependent methyltransferase</fullName>
    </recommendedName>
</protein>